<comment type="cofactor">
    <cofactor evidence="1">
        <name>Mg(2+)</name>
        <dbReference type="ChEBI" id="CHEBI:18420"/>
    </cofactor>
</comment>
<organism evidence="13 14">
    <name type="scientific">Undibacterium seohonense</name>
    <dbReference type="NCBI Taxonomy" id="1344950"/>
    <lineage>
        <taxon>Bacteria</taxon>
        <taxon>Pseudomonadati</taxon>
        <taxon>Pseudomonadota</taxon>
        <taxon>Betaproteobacteria</taxon>
        <taxon>Burkholderiales</taxon>
        <taxon>Oxalobacteraceae</taxon>
        <taxon>Undibacterium</taxon>
    </lineage>
</organism>
<proteinExistence type="inferred from homology"/>
<dbReference type="Proteomes" id="UP000648257">
    <property type="component" value="Unassembled WGS sequence"/>
</dbReference>
<evidence type="ECO:0000256" key="9">
    <source>
        <dbReference type="ARBA" id="ARBA00031306"/>
    </source>
</evidence>
<keyword evidence="6 11" id="KW-0479">Metal-binding</keyword>
<dbReference type="InterPro" id="IPR003374">
    <property type="entry name" value="ApbE-like_sf"/>
</dbReference>
<evidence type="ECO:0000256" key="2">
    <source>
        <dbReference type="ARBA" id="ARBA00011955"/>
    </source>
</evidence>
<evidence type="ECO:0000256" key="4">
    <source>
        <dbReference type="ARBA" id="ARBA00022630"/>
    </source>
</evidence>
<evidence type="ECO:0000256" key="1">
    <source>
        <dbReference type="ARBA" id="ARBA00001946"/>
    </source>
</evidence>
<comment type="caution">
    <text evidence="13">The sequence shown here is derived from an EMBL/GenBank/DDBJ whole genome shotgun (WGS) entry which is preliminary data.</text>
</comment>
<dbReference type="EC" id="2.7.1.180" evidence="2 11"/>
<accession>A0ABR6X4P2</accession>
<keyword evidence="14" id="KW-1185">Reference proteome</keyword>
<evidence type="ECO:0000313" key="13">
    <source>
        <dbReference type="EMBL" id="MBC3807864.1"/>
    </source>
</evidence>
<dbReference type="PANTHER" id="PTHR30040:SF2">
    <property type="entry name" value="FAD:PROTEIN FMN TRANSFERASE"/>
    <property type="match status" value="1"/>
</dbReference>
<dbReference type="PANTHER" id="PTHR30040">
    <property type="entry name" value="THIAMINE BIOSYNTHESIS LIPOPROTEIN APBE"/>
    <property type="match status" value="1"/>
</dbReference>
<keyword evidence="8 11" id="KW-0460">Magnesium</keyword>
<evidence type="ECO:0000256" key="7">
    <source>
        <dbReference type="ARBA" id="ARBA00022827"/>
    </source>
</evidence>
<evidence type="ECO:0000256" key="5">
    <source>
        <dbReference type="ARBA" id="ARBA00022679"/>
    </source>
</evidence>
<keyword evidence="5 11" id="KW-0808">Transferase</keyword>
<evidence type="ECO:0000256" key="11">
    <source>
        <dbReference type="PIRNR" id="PIRNR006268"/>
    </source>
</evidence>
<dbReference type="Gene3D" id="3.10.520.10">
    <property type="entry name" value="ApbE-like domains"/>
    <property type="match status" value="1"/>
</dbReference>
<sequence length="299" mass="33421">MQIFRFPFKAMACTCEVVLAQTEVSKAQLLANKAISEVQRIEEKYSRYRNESIVSQINQAAGANAIQVDAETWTLLQYADTLYRSSEGMFDITAGILRRAWNFSLPTLPSELELQSVCALIDWDSVELQNQEIRLPKPGMEIDFGGFGKEYAADRAALILTENGIDSGYVNLGGDIRILGPKPDGQAWQFGIQDPRHIDQLVATIPIERGALATSGDYQRYFDLDGQRYCHILDPYTGRPVQHWRSITVMAPLATMAGSCTTIGMLLQTEALDFLEKANVRFLAIDYQGRLHKNSSMPS</sequence>
<comment type="similarity">
    <text evidence="11">Belongs to the ApbE family.</text>
</comment>
<comment type="catalytic activity">
    <reaction evidence="10 11">
        <text>L-threonyl-[protein] + FAD = FMN-L-threonyl-[protein] + AMP + H(+)</text>
        <dbReference type="Rhea" id="RHEA:36847"/>
        <dbReference type="Rhea" id="RHEA-COMP:11060"/>
        <dbReference type="Rhea" id="RHEA-COMP:11061"/>
        <dbReference type="ChEBI" id="CHEBI:15378"/>
        <dbReference type="ChEBI" id="CHEBI:30013"/>
        <dbReference type="ChEBI" id="CHEBI:57692"/>
        <dbReference type="ChEBI" id="CHEBI:74257"/>
        <dbReference type="ChEBI" id="CHEBI:456215"/>
        <dbReference type="EC" id="2.7.1.180"/>
    </reaction>
</comment>
<dbReference type="InterPro" id="IPR024932">
    <property type="entry name" value="ApbE"/>
</dbReference>
<dbReference type="EMBL" id="JACOFW010000010">
    <property type="protein sequence ID" value="MBC3807864.1"/>
    <property type="molecule type" value="Genomic_DNA"/>
</dbReference>
<evidence type="ECO:0000256" key="10">
    <source>
        <dbReference type="ARBA" id="ARBA00048540"/>
    </source>
</evidence>
<dbReference type="Pfam" id="PF02424">
    <property type="entry name" value="ApbE"/>
    <property type="match status" value="1"/>
</dbReference>
<feature type="coiled-coil region" evidence="12">
    <location>
        <begin position="24"/>
        <end position="51"/>
    </location>
</feature>
<reference evidence="13 14" key="1">
    <citation type="submission" date="2020-08" db="EMBL/GenBank/DDBJ databases">
        <title>Novel species isolated from subtropical streams in China.</title>
        <authorList>
            <person name="Lu H."/>
        </authorList>
    </citation>
    <scope>NUCLEOTIDE SEQUENCE [LARGE SCALE GENOMIC DNA]</scope>
    <source>
        <strain evidence="13 14">KACC 16656</strain>
    </source>
</reference>
<gene>
    <name evidence="13" type="ORF">H8K52_10960</name>
</gene>
<keyword evidence="7 11" id="KW-0274">FAD</keyword>
<name>A0ABR6X4P2_9BURK</name>
<keyword evidence="12" id="KW-0175">Coiled coil</keyword>
<protein>
    <recommendedName>
        <fullName evidence="3 11">FAD:protein FMN transferase</fullName>
        <ecNumber evidence="2 11">2.7.1.180</ecNumber>
    </recommendedName>
    <alternativeName>
        <fullName evidence="9 11">Flavin transferase</fullName>
    </alternativeName>
</protein>
<evidence type="ECO:0000256" key="3">
    <source>
        <dbReference type="ARBA" id="ARBA00016337"/>
    </source>
</evidence>
<evidence type="ECO:0000256" key="12">
    <source>
        <dbReference type="SAM" id="Coils"/>
    </source>
</evidence>
<keyword evidence="4 11" id="KW-0285">Flavoprotein</keyword>
<evidence type="ECO:0000256" key="6">
    <source>
        <dbReference type="ARBA" id="ARBA00022723"/>
    </source>
</evidence>
<dbReference type="GO" id="GO:0016740">
    <property type="term" value="F:transferase activity"/>
    <property type="evidence" value="ECO:0007669"/>
    <property type="project" value="UniProtKB-KW"/>
</dbReference>
<dbReference type="SUPFAM" id="SSF143631">
    <property type="entry name" value="ApbE-like"/>
    <property type="match status" value="1"/>
</dbReference>
<dbReference type="PIRSF" id="PIRSF006268">
    <property type="entry name" value="ApbE"/>
    <property type="match status" value="1"/>
</dbReference>
<evidence type="ECO:0000313" key="14">
    <source>
        <dbReference type="Proteomes" id="UP000648257"/>
    </source>
</evidence>
<evidence type="ECO:0000256" key="8">
    <source>
        <dbReference type="ARBA" id="ARBA00022842"/>
    </source>
</evidence>
<dbReference type="RefSeq" id="WP_186922937.1">
    <property type="nucleotide sequence ID" value="NZ_JACOFW010000010.1"/>
</dbReference>